<name>A0ABY1QU96_9BURK</name>
<protein>
    <submittedName>
        <fullName evidence="1">Nitrogen regulatory protein P-II family</fullName>
    </submittedName>
</protein>
<sequence length="109" mass="11958">MKQIKAFFQPHRINAVTDALRNSGLCDITVGTRCQNITVSNVQRLYSSLDVIQQQYSLSLGEPVVGEIKLELFCEDEVIDELAALITQAAKPGPGWVFVSDIGSATYIV</sequence>
<evidence type="ECO:0000313" key="1">
    <source>
        <dbReference type="EMBL" id="SMP81049.1"/>
    </source>
</evidence>
<organism evidence="1 2">
    <name type="scientific">Noviherbaspirillum suwonense</name>
    <dbReference type="NCBI Taxonomy" id="1224511"/>
    <lineage>
        <taxon>Bacteria</taxon>
        <taxon>Pseudomonadati</taxon>
        <taxon>Pseudomonadota</taxon>
        <taxon>Betaproteobacteria</taxon>
        <taxon>Burkholderiales</taxon>
        <taxon>Oxalobacteraceae</taxon>
        <taxon>Noviherbaspirillum</taxon>
    </lineage>
</organism>
<keyword evidence="2" id="KW-1185">Reference proteome</keyword>
<gene>
    <name evidence="1" type="ORF">SAMN06295970_14113</name>
</gene>
<dbReference type="InterPro" id="IPR015867">
    <property type="entry name" value="N-reg_PII/ATP_PRibTrfase_C"/>
</dbReference>
<proteinExistence type="predicted"/>
<dbReference type="RefSeq" id="WP_283445602.1">
    <property type="nucleotide sequence ID" value="NZ_FXUL01000041.1"/>
</dbReference>
<accession>A0ABY1QU96</accession>
<dbReference type="InterPro" id="IPR002187">
    <property type="entry name" value="N-reg_PII"/>
</dbReference>
<reference evidence="1 2" key="1">
    <citation type="submission" date="2017-05" db="EMBL/GenBank/DDBJ databases">
        <authorList>
            <person name="Varghese N."/>
            <person name="Submissions S."/>
        </authorList>
    </citation>
    <scope>NUCLEOTIDE SEQUENCE [LARGE SCALE GENOMIC DNA]</scope>
    <source>
        <strain evidence="1 2">DSM 26001</strain>
    </source>
</reference>
<dbReference type="Proteomes" id="UP001158049">
    <property type="component" value="Unassembled WGS sequence"/>
</dbReference>
<evidence type="ECO:0000313" key="2">
    <source>
        <dbReference type="Proteomes" id="UP001158049"/>
    </source>
</evidence>
<dbReference type="InterPro" id="IPR011322">
    <property type="entry name" value="N-reg_PII-like_a/b"/>
</dbReference>
<dbReference type="Pfam" id="PF00543">
    <property type="entry name" value="P-II"/>
    <property type="match status" value="1"/>
</dbReference>
<comment type="caution">
    <text evidence="1">The sequence shown here is derived from an EMBL/GenBank/DDBJ whole genome shotgun (WGS) entry which is preliminary data.</text>
</comment>
<dbReference type="EMBL" id="FXUL01000041">
    <property type="protein sequence ID" value="SMP81049.1"/>
    <property type="molecule type" value="Genomic_DNA"/>
</dbReference>
<dbReference type="SUPFAM" id="SSF54913">
    <property type="entry name" value="GlnB-like"/>
    <property type="match status" value="1"/>
</dbReference>
<dbReference type="Gene3D" id="3.30.70.120">
    <property type="match status" value="1"/>
</dbReference>